<dbReference type="Pfam" id="PF01548">
    <property type="entry name" value="DEDD_Tnp_IS110"/>
    <property type="match status" value="1"/>
</dbReference>
<dbReference type="GO" id="GO:0004803">
    <property type="term" value="F:transposase activity"/>
    <property type="evidence" value="ECO:0007669"/>
    <property type="project" value="InterPro"/>
</dbReference>
<evidence type="ECO:0000313" key="4">
    <source>
        <dbReference type="Proteomes" id="UP000247772"/>
    </source>
</evidence>
<dbReference type="GO" id="GO:0006313">
    <property type="term" value="P:DNA transposition"/>
    <property type="evidence" value="ECO:0007669"/>
    <property type="project" value="InterPro"/>
</dbReference>
<feature type="domain" description="Transposase IS110-like N-terminal" evidence="1">
    <location>
        <begin position="8"/>
        <end position="146"/>
    </location>
</feature>
<dbReference type="PANTHER" id="PTHR33055">
    <property type="entry name" value="TRANSPOSASE FOR INSERTION SEQUENCE ELEMENT IS1111A"/>
    <property type="match status" value="1"/>
</dbReference>
<dbReference type="PANTHER" id="PTHR33055:SF3">
    <property type="entry name" value="PUTATIVE TRANSPOSASE FOR IS117-RELATED"/>
    <property type="match status" value="1"/>
</dbReference>
<dbReference type="InterPro" id="IPR047650">
    <property type="entry name" value="Transpos_IS110"/>
</dbReference>
<dbReference type="OrthoDB" id="5289737at2"/>
<dbReference type="GO" id="GO:0003677">
    <property type="term" value="F:DNA binding"/>
    <property type="evidence" value="ECO:0007669"/>
    <property type="project" value="InterPro"/>
</dbReference>
<evidence type="ECO:0000313" key="3">
    <source>
        <dbReference type="EMBL" id="PYE22074.1"/>
    </source>
</evidence>
<dbReference type="EMBL" id="QJSQ01000011">
    <property type="protein sequence ID" value="PYE22074.1"/>
    <property type="molecule type" value="Genomic_DNA"/>
</dbReference>
<dbReference type="InterPro" id="IPR002525">
    <property type="entry name" value="Transp_IS110-like_N"/>
</dbReference>
<reference evidence="3 4" key="1">
    <citation type="submission" date="2018-06" db="EMBL/GenBank/DDBJ databases">
        <title>Genomic Encyclopedia of Type Strains, Phase IV (KMG-V): Genome sequencing to study the core and pangenomes of soil and plant-associated prokaryotes.</title>
        <authorList>
            <person name="Whitman W."/>
        </authorList>
    </citation>
    <scope>NUCLEOTIDE SEQUENCE [LARGE SCALE GENOMIC DNA]</scope>
    <source>
        <strain evidence="3 4">SRCL-318</strain>
    </source>
</reference>
<organism evidence="3 4">
    <name type="scientific">Paraburkholderia silvatlantica</name>
    <dbReference type="NCBI Taxonomy" id="321895"/>
    <lineage>
        <taxon>Bacteria</taxon>
        <taxon>Pseudomonadati</taxon>
        <taxon>Pseudomonadota</taxon>
        <taxon>Betaproteobacteria</taxon>
        <taxon>Burkholderiales</taxon>
        <taxon>Burkholderiaceae</taxon>
        <taxon>Paraburkholderia</taxon>
    </lineage>
</organism>
<dbReference type="AlphaFoldDB" id="A0A2V4TU07"/>
<protein>
    <submittedName>
        <fullName evidence="3">Transposase</fullName>
    </submittedName>
</protein>
<dbReference type="InterPro" id="IPR003346">
    <property type="entry name" value="Transposase_20"/>
</dbReference>
<comment type="caution">
    <text evidence="3">The sequence shown here is derived from an EMBL/GenBank/DDBJ whole genome shotgun (WGS) entry which is preliminary data.</text>
</comment>
<proteinExistence type="predicted"/>
<evidence type="ECO:0000259" key="1">
    <source>
        <dbReference type="Pfam" id="PF01548"/>
    </source>
</evidence>
<feature type="domain" description="Transposase IS116/IS110/IS902 C-terminal" evidence="2">
    <location>
        <begin position="212"/>
        <end position="289"/>
    </location>
</feature>
<evidence type="ECO:0000259" key="2">
    <source>
        <dbReference type="Pfam" id="PF02371"/>
    </source>
</evidence>
<dbReference type="RefSeq" id="WP_110855509.1">
    <property type="nucleotide sequence ID" value="NZ_QJSQ01000011.1"/>
</dbReference>
<name>A0A2V4TU07_9BURK</name>
<dbReference type="Proteomes" id="UP000247772">
    <property type="component" value="Unassembled WGS sequence"/>
</dbReference>
<sequence>MSVALLSIDLAKNIFQLYGVDERGHPVLSRRVSRSKLLEAVVCLPCCRIVMEACGGAHYWARRFSEMGHHVQIIAPRFVKPFVKSQKNDRNDAEAIVEAASRPTMRYVAVNSVEQQDIQSAHRIRSLVMRDRIAQINQIRGLLAEYGVVIAQTALKVRQQLPEIIDDERNELTGLARSMMRDMYERLVLLDDQVARYDKLIHQVHKASPSSQRLEKIRGVGPLIATAVIAAAGSATEFSNGRQFAAWLGLTPRQHSSGGKDRLFGITKRGNGYLRMLLVHGARSVVQQAGKHTDTLSRWILEVQARRGTNIAVVALANKIARTIWVLLARGQEYATPV</sequence>
<dbReference type="NCBIfam" id="NF033542">
    <property type="entry name" value="transpos_IS110"/>
    <property type="match status" value="1"/>
</dbReference>
<accession>A0A2V4TU07</accession>
<dbReference type="Pfam" id="PF02371">
    <property type="entry name" value="Transposase_20"/>
    <property type="match status" value="1"/>
</dbReference>
<gene>
    <name evidence="3" type="ORF">C7410_1117</name>
</gene>